<evidence type="ECO:0000256" key="5">
    <source>
        <dbReference type="ARBA" id="ARBA00023136"/>
    </source>
</evidence>
<proteinExistence type="predicted"/>
<keyword evidence="5 6" id="KW-0472">Membrane</keyword>
<evidence type="ECO:0000256" key="3">
    <source>
        <dbReference type="ARBA" id="ARBA00022692"/>
    </source>
</evidence>
<sequence>MNEIEKQQVVSKKTELPEIDLLELAQKVWVGKNLIFKACGVAVVLGLIIAFSIPKEYTTTVVLAPEAKAKGGAGNLGALASMAGINIGSVSGDEALSPEIYPDIVKSTPFLVDLFPVKIKPISDEKAMGLFEYMDKHQRAPWWGIITSAPFKAVGWAVSLFKHKPLGATAEKPDVFRLTQEQAEIAKGISDRIVTSVDKKNGMISISVTMQDPLVSATLTDTVMKNLQDYITRYRTNKATQDLEYTEKLYKEAQQNYYEAQQKYANFADSNLDIVMTGYQTRLERLQNEATLAYGLYNQISQQLQLAKAKVQEVTPVYTVVQPASVPLRPASPQKPIILIGFVFLAFVGSVGWILFIKDLVKQFKRS</sequence>
<evidence type="ECO:0000256" key="4">
    <source>
        <dbReference type="ARBA" id="ARBA00022989"/>
    </source>
</evidence>
<keyword evidence="4 6" id="KW-1133">Transmembrane helix</keyword>
<dbReference type="InterPro" id="IPR050445">
    <property type="entry name" value="Bact_polysacc_biosynth/exp"/>
</dbReference>
<keyword evidence="8" id="KW-0808">Transferase</keyword>
<evidence type="ECO:0000256" key="2">
    <source>
        <dbReference type="ARBA" id="ARBA00022475"/>
    </source>
</evidence>
<evidence type="ECO:0000313" key="9">
    <source>
        <dbReference type="Proteomes" id="UP000190852"/>
    </source>
</evidence>
<protein>
    <submittedName>
        <fullName evidence="8">G-rich domain on putative tyrosine kinase</fullName>
    </submittedName>
</protein>
<feature type="transmembrane region" description="Helical" evidence="6">
    <location>
        <begin position="337"/>
        <end position="357"/>
    </location>
</feature>
<organism evidence="8 9">
    <name type="scientific">Parabacteroides chartae</name>
    <dbReference type="NCBI Taxonomy" id="1037355"/>
    <lineage>
        <taxon>Bacteria</taxon>
        <taxon>Pseudomonadati</taxon>
        <taxon>Bacteroidota</taxon>
        <taxon>Bacteroidia</taxon>
        <taxon>Bacteroidales</taxon>
        <taxon>Tannerellaceae</taxon>
        <taxon>Parabacteroides</taxon>
    </lineage>
</organism>
<feature type="transmembrane region" description="Helical" evidence="6">
    <location>
        <begin position="34"/>
        <end position="53"/>
    </location>
</feature>
<dbReference type="PANTHER" id="PTHR32309">
    <property type="entry name" value="TYROSINE-PROTEIN KINASE"/>
    <property type="match status" value="1"/>
</dbReference>
<dbReference type="Proteomes" id="UP000190852">
    <property type="component" value="Unassembled WGS sequence"/>
</dbReference>
<gene>
    <name evidence="8" type="ORF">SAMN05660349_00808</name>
</gene>
<dbReference type="EMBL" id="FUYQ01000004">
    <property type="protein sequence ID" value="SKB37128.1"/>
    <property type="molecule type" value="Genomic_DNA"/>
</dbReference>
<evidence type="ECO:0000256" key="6">
    <source>
        <dbReference type="SAM" id="Phobius"/>
    </source>
</evidence>
<evidence type="ECO:0000259" key="7">
    <source>
        <dbReference type="Pfam" id="PF02706"/>
    </source>
</evidence>
<dbReference type="Pfam" id="PF02706">
    <property type="entry name" value="Wzz"/>
    <property type="match status" value="1"/>
</dbReference>
<evidence type="ECO:0000313" key="8">
    <source>
        <dbReference type="EMBL" id="SKB37128.1"/>
    </source>
</evidence>
<dbReference type="RefSeq" id="WP_079682504.1">
    <property type="nucleotide sequence ID" value="NZ_FUYQ01000004.1"/>
</dbReference>
<dbReference type="GO" id="GO:0005886">
    <property type="term" value="C:plasma membrane"/>
    <property type="evidence" value="ECO:0007669"/>
    <property type="project" value="UniProtKB-SubCell"/>
</dbReference>
<feature type="domain" description="Polysaccharide chain length determinant N-terminal" evidence="7">
    <location>
        <begin position="18"/>
        <end position="77"/>
    </location>
</feature>
<dbReference type="InterPro" id="IPR003856">
    <property type="entry name" value="LPS_length_determ_N"/>
</dbReference>
<keyword evidence="3 6" id="KW-0812">Transmembrane</keyword>
<evidence type="ECO:0000256" key="1">
    <source>
        <dbReference type="ARBA" id="ARBA00004651"/>
    </source>
</evidence>
<comment type="subcellular location">
    <subcellularLocation>
        <location evidence="1">Cell membrane</location>
        <topology evidence="1">Multi-pass membrane protein</topology>
    </subcellularLocation>
</comment>
<reference evidence="9" key="1">
    <citation type="submission" date="2017-02" db="EMBL/GenBank/DDBJ databases">
        <authorList>
            <person name="Varghese N."/>
            <person name="Submissions S."/>
        </authorList>
    </citation>
    <scope>NUCLEOTIDE SEQUENCE [LARGE SCALE GENOMIC DNA]</scope>
    <source>
        <strain evidence="9">DSM 24967</strain>
    </source>
</reference>
<dbReference type="GO" id="GO:0004713">
    <property type="term" value="F:protein tyrosine kinase activity"/>
    <property type="evidence" value="ECO:0007669"/>
    <property type="project" value="TreeGrafter"/>
</dbReference>
<keyword evidence="9" id="KW-1185">Reference proteome</keyword>
<accession>A0A1T5AQ72</accession>
<dbReference type="AlphaFoldDB" id="A0A1T5AQ72"/>
<keyword evidence="2" id="KW-1003">Cell membrane</keyword>
<dbReference type="PANTHER" id="PTHR32309:SF13">
    <property type="entry name" value="FERRIC ENTEROBACTIN TRANSPORT PROTEIN FEPE"/>
    <property type="match status" value="1"/>
</dbReference>
<keyword evidence="8" id="KW-0418">Kinase</keyword>
<name>A0A1T5AQ72_9BACT</name>